<sequence length="78" mass="8749">MLSGLEVQSVKRRVDGDVDLIPTLWRRVLNRHPAVLSKYFGLRSEALMHADVRAPERVAGRSAEWEDIKEPIKGPATG</sequence>
<evidence type="ECO:0000313" key="2">
    <source>
        <dbReference type="Proteomes" id="UP000314294"/>
    </source>
</evidence>
<accession>A0A4Z2EAJ7</accession>
<keyword evidence="2" id="KW-1185">Reference proteome</keyword>
<dbReference type="Proteomes" id="UP000314294">
    <property type="component" value="Unassembled WGS sequence"/>
</dbReference>
<dbReference type="AlphaFoldDB" id="A0A4Z2EAJ7"/>
<name>A0A4Z2EAJ7_9TELE</name>
<comment type="caution">
    <text evidence="1">The sequence shown here is derived from an EMBL/GenBank/DDBJ whole genome shotgun (WGS) entry which is preliminary data.</text>
</comment>
<reference evidence="1 2" key="1">
    <citation type="submission" date="2019-03" db="EMBL/GenBank/DDBJ databases">
        <title>First draft genome of Liparis tanakae, snailfish: a comprehensive survey of snailfish specific genes.</title>
        <authorList>
            <person name="Kim W."/>
            <person name="Song I."/>
            <person name="Jeong J.-H."/>
            <person name="Kim D."/>
            <person name="Kim S."/>
            <person name="Ryu S."/>
            <person name="Song J.Y."/>
            <person name="Lee S.K."/>
        </authorList>
    </citation>
    <scope>NUCLEOTIDE SEQUENCE [LARGE SCALE GENOMIC DNA]</scope>
    <source>
        <tissue evidence="1">Muscle</tissue>
    </source>
</reference>
<protein>
    <submittedName>
        <fullName evidence="1">Uncharacterized protein</fullName>
    </submittedName>
</protein>
<gene>
    <name evidence="1" type="ORF">EYF80_064002</name>
</gene>
<proteinExistence type="predicted"/>
<dbReference type="EMBL" id="SRLO01011468">
    <property type="protein sequence ID" value="TNN25866.1"/>
    <property type="molecule type" value="Genomic_DNA"/>
</dbReference>
<evidence type="ECO:0000313" key="1">
    <source>
        <dbReference type="EMBL" id="TNN25866.1"/>
    </source>
</evidence>
<organism evidence="1 2">
    <name type="scientific">Liparis tanakae</name>
    <name type="common">Tanaka's snailfish</name>
    <dbReference type="NCBI Taxonomy" id="230148"/>
    <lineage>
        <taxon>Eukaryota</taxon>
        <taxon>Metazoa</taxon>
        <taxon>Chordata</taxon>
        <taxon>Craniata</taxon>
        <taxon>Vertebrata</taxon>
        <taxon>Euteleostomi</taxon>
        <taxon>Actinopterygii</taxon>
        <taxon>Neopterygii</taxon>
        <taxon>Teleostei</taxon>
        <taxon>Neoteleostei</taxon>
        <taxon>Acanthomorphata</taxon>
        <taxon>Eupercaria</taxon>
        <taxon>Perciformes</taxon>
        <taxon>Cottioidei</taxon>
        <taxon>Cottales</taxon>
        <taxon>Liparidae</taxon>
        <taxon>Liparis</taxon>
    </lineage>
</organism>